<sequence length="255" mass="29429">MSLVARARSVFDAGGLYGLISSTRAYLTHHPALVRSLIFARHTYYRCLKGYNALADPFELIEIDPNNITMANREIDKYLASGAIRGGNWDRQTQPYERSLKYRSVEQRFCHEKEWEETDIHDELCRRIETEGEADGCYSISDLERRYERIDQLYKSIKEHGYDPSQNYDGADTRIETSLDQICVSIGRDGELIFCGGGNHRFSIAKILDLDAIPVRVVVRHRKWQRKREKIANGAHEIDATVHPDFQDIISQSYP</sequence>
<accession>A0A1I1K814</accession>
<organism evidence="1 2">
    <name type="scientific">Natronobacterium haloterrestre</name>
    <name type="common">Halobiforma haloterrestris</name>
    <dbReference type="NCBI Taxonomy" id="148448"/>
    <lineage>
        <taxon>Archaea</taxon>
        <taxon>Methanobacteriati</taxon>
        <taxon>Methanobacteriota</taxon>
        <taxon>Stenosarchaea group</taxon>
        <taxon>Halobacteria</taxon>
        <taxon>Halobacteriales</taxon>
        <taxon>Natrialbaceae</taxon>
        <taxon>Natronobacterium</taxon>
    </lineage>
</organism>
<dbReference type="AlphaFoldDB" id="A0A1I1K814"/>
<evidence type="ECO:0000313" key="1">
    <source>
        <dbReference type="EMBL" id="SFC54253.1"/>
    </source>
</evidence>
<dbReference type="Proteomes" id="UP000199161">
    <property type="component" value="Unassembled WGS sequence"/>
</dbReference>
<gene>
    <name evidence="1" type="ORF">SAMN05444422_11027</name>
</gene>
<dbReference type="GeneID" id="30921264"/>
<evidence type="ECO:0000313" key="2">
    <source>
        <dbReference type="Proteomes" id="UP000199161"/>
    </source>
</evidence>
<proteinExistence type="predicted"/>
<dbReference type="EMBL" id="FOKW01000010">
    <property type="protein sequence ID" value="SFC54253.1"/>
    <property type="molecule type" value="Genomic_DNA"/>
</dbReference>
<evidence type="ECO:0008006" key="3">
    <source>
        <dbReference type="Google" id="ProtNLM"/>
    </source>
</evidence>
<keyword evidence="2" id="KW-1185">Reference proteome</keyword>
<name>A0A1I1K814_NATHA</name>
<protein>
    <recommendedName>
        <fullName evidence="3">ParB-like nuclease domain-containing protein</fullName>
    </recommendedName>
</protein>
<dbReference type="RefSeq" id="WP_238593381.1">
    <property type="nucleotide sequence ID" value="NZ_FOKW01000010.1"/>
</dbReference>
<reference evidence="2" key="1">
    <citation type="submission" date="2016-10" db="EMBL/GenBank/DDBJ databases">
        <authorList>
            <person name="Varghese N."/>
            <person name="Submissions S."/>
        </authorList>
    </citation>
    <scope>NUCLEOTIDE SEQUENCE [LARGE SCALE GENOMIC DNA]</scope>
    <source>
        <strain evidence="2">DSM 13078</strain>
    </source>
</reference>